<dbReference type="EMBL" id="JABXYM010000002">
    <property type="protein sequence ID" value="MCR6098525.1"/>
    <property type="molecule type" value="Genomic_DNA"/>
</dbReference>
<evidence type="ECO:0000313" key="4">
    <source>
        <dbReference type="Proteomes" id="UP001057753"/>
    </source>
</evidence>
<accession>A0A9Q4B5J1</accession>
<feature type="chain" id="PRO_5040304140" evidence="2">
    <location>
        <begin position="24"/>
        <end position="51"/>
    </location>
</feature>
<gene>
    <name evidence="3" type="ORF">HXA33_18630</name>
</gene>
<name>A0A9Q4B5J1_SALAG</name>
<dbReference type="Proteomes" id="UP001057753">
    <property type="component" value="Unassembled WGS sequence"/>
</dbReference>
<dbReference type="RefSeq" id="WP_169837732.1">
    <property type="nucleotide sequence ID" value="NZ_JABXYM010000002.1"/>
</dbReference>
<reference evidence="3" key="1">
    <citation type="submission" date="2020-06" db="EMBL/GenBank/DDBJ databases">
        <title>Insight into the genomes of haloalkaliphilic bacilli from Kenyan soda lakes.</title>
        <authorList>
            <person name="Mwirichia R."/>
            <person name="Villamizar G.C."/>
            <person name="Poehlein A."/>
            <person name="Mugweru J."/>
            <person name="Kipnyargis A."/>
            <person name="Kiplimo D."/>
            <person name="Orwa P."/>
            <person name="Daniel R."/>
        </authorList>
    </citation>
    <scope>NUCLEOTIDE SEQUENCE</scope>
    <source>
        <strain evidence="3">B1096_S55</strain>
    </source>
</reference>
<evidence type="ECO:0000313" key="3">
    <source>
        <dbReference type="EMBL" id="MCR6098525.1"/>
    </source>
</evidence>
<protein>
    <submittedName>
        <fullName evidence="3">Uncharacterized protein</fullName>
    </submittedName>
</protein>
<sequence>MRKKLVMTALTSILALGVLSACGDVENDPLNDNGGFENNGVNDDMNTDTDM</sequence>
<keyword evidence="4" id="KW-1185">Reference proteome</keyword>
<feature type="signal peptide" evidence="2">
    <location>
        <begin position="1"/>
        <end position="23"/>
    </location>
</feature>
<keyword evidence="2" id="KW-0732">Signal</keyword>
<evidence type="ECO:0000256" key="1">
    <source>
        <dbReference type="SAM" id="MobiDB-lite"/>
    </source>
</evidence>
<proteinExistence type="predicted"/>
<organism evidence="3 4">
    <name type="scientific">Salipaludibacillus agaradhaerens</name>
    <name type="common">Bacillus agaradhaerens</name>
    <dbReference type="NCBI Taxonomy" id="76935"/>
    <lineage>
        <taxon>Bacteria</taxon>
        <taxon>Bacillati</taxon>
        <taxon>Bacillota</taxon>
        <taxon>Bacilli</taxon>
        <taxon>Bacillales</taxon>
        <taxon>Bacillaceae</taxon>
    </lineage>
</organism>
<feature type="region of interest" description="Disordered" evidence="1">
    <location>
        <begin position="29"/>
        <end position="51"/>
    </location>
</feature>
<evidence type="ECO:0000256" key="2">
    <source>
        <dbReference type="SAM" id="SignalP"/>
    </source>
</evidence>
<dbReference type="PROSITE" id="PS51257">
    <property type="entry name" value="PROKAR_LIPOPROTEIN"/>
    <property type="match status" value="1"/>
</dbReference>
<dbReference type="AlphaFoldDB" id="A0A9Q4B5J1"/>
<comment type="caution">
    <text evidence="3">The sequence shown here is derived from an EMBL/GenBank/DDBJ whole genome shotgun (WGS) entry which is preliminary data.</text>
</comment>